<evidence type="ECO:0000259" key="2">
    <source>
        <dbReference type="Pfam" id="PF23663"/>
    </source>
</evidence>
<protein>
    <recommendedName>
        <fullName evidence="2">SCAN domain-containing protein</fullName>
    </recommendedName>
</protein>
<accession>A0A8X6NZ32</accession>
<feature type="region of interest" description="Disordered" evidence="1">
    <location>
        <begin position="67"/>
        <end position="91"/>
    </location>
</feature>
<evidence type="ECO:0000256" key="1">
    <source>
        <dbReference type="SAM" id="MobiDB-lite"/>
    </source>
</evidence>
<dbReference type="InterPro" id="IPR057560">
    <property type="entry name" value="Znf_SCAND3"/>
</dbReference>
<keyword evidence="4" id="KW-1185">Reference proteome</keyword>
<proteinExistence type="predicted"/>
<gene>
    <name evidence="3" type="ORF">NPIL_572921</name>
</gene>
<name>A0A8X6NZ32_NEPPI</name>
<reference evidence="3" key="1">
    <citation type="submission" date="2020-08" db="EMBL/GenBank/DDBJ databases">
        <title>Multicomponent nature underlies the extraordinary mechanical properties of spider dragline silk.</title>
        <authorList>
            <person name="Kono N."/>
            <person name="Nakamura H."/>
            <person name="Mori M."/>
            <person name="Yoshida Y."/>
            <person name="Ohtoshi R."/>
            <person name="Malay A.D."/>
            <person name="Moran D.A.P."/>
            <person name="Tomita M."/>
            <person name="Numata K."/>
            <person name="Arakawa K."/>
        </authorList>
    </citation>
    <scope>NUCLEOTIDE SEQUENCE</scope>
</reference>
<dbReference type="OrthoDB" id="7394051at2759"/>
<dbReference type="AlphaFoldDB" id="A0A8X6NZ32"/>
<evidence type="ECO:0000313" key="4">
    <source>
        <dbReference type="Proteomes" id="UP000887013"/>
    </source>
</evidence>
<feature type="domain" description="SCAN" evidence="2">
    <location>
        <begin position="26"/>
        <end position="73"/>
    </location>
</feature>
<comment type="caution">
    <text evidence="3">The sequence shown here is derived from an EMBL/GenBank/DDBJ whole genome shotgun (WGS) entry which is preliminary data.</text>
</comment>
<dbReference type="EMBL" id="BMAW01064144">
    <property type="protein sequence ID" value="GFT43589.1"/>
    <property type="molecule type" value="Genomic_DNA"/>
</dbReference>
<sequence>MLHESEGEAADSDSKVCCVVCGKESTGAHSRDIRKIQGHPICGNTVGEEGYGSKVMCYLCEKEESIKDQEDNAEKTPEKISKNERSLFVEI</sequence>
<evidence type="ECO:0000313" key="3">
    <source>
        <dbReference type="EMBL" id="GFT43589.1"/>
    </source>
</evidence>
<dbReference type="Pfam" id="PF23663">
    <property type="entry name" value="Znf_SCAND3"/>
    <property type="match status" value="1"/>
</dbReference>
<dbReference type="Proteomes" id="UP000887013">
    <property type="component" value="Unassembled WGS sequence"/>
</dbReference>
<organism evidence="3 4">
    <name type="scientific">Nephila pilipes</name>
    <name type="common">Giant wood spider</name>
    <name type="synonym">Nephila maculata</name>
    <dbReference type="NCBI Taxonomy" id="299642"/>
    <lineage>
        <taxon>Eukaryota</taxon>
        <taxon>Metazoa</taxon>
        <taxon>Ecdysozoa</taxon>
        <taxon>Arthropoda</taxon>
        <taxon>Chelicerata</taxon>
        <taxon>Arachnida</taxon>
        <taxon>Araneae</taxon>
        <taxon>Araneomorphae</taxon>
        <taxon>Entelegynae</taxon>
        <taxon>Araneoidea</taxon>
        <taxon>Nephilidae</taxon>
        <taxon>Nephila</taxon>
    </lineage>
</organism>